<dbReference type="EMBL" id="LAZR01047338">
    <property type="protein sequence ID" value="KKK94449.1"/>
    <property type="molecule type" value="Genomic_DNA"/>
</dbReference>
<dbReference type="GO" id="GO:0090313">
    <property type="term" value="P:regulation of protein targeting to membrane"/>
    <property type="evidence" value="ECO:0007669"/>
    <property type="project" value="TreeGrafter"/>
</dbReference>
<evidence type="ECO:0000256" key="1">
    <source>
        <dbReference type="SAM" id="Phobius"/>
    </source>
</evidence>
<dbReference type="PANTHER" id="PTHR30441:SF4">
    <property type="entry name" value="PROTEIN ASMA"/>
    <property type="match status" value="1"/>
</dbReference>
<proteinExistence type="predicted"/>
<feature type="transmembrane region" description="Helical" evidence="1">
    <location>
        <begin position="28"/>
        <end position="51"/>
    </location>
</feature>
<dbReference type="GO" id="GO:0005886">
    <property type="term" value="C:plasma membrane"/>
    <property type="evidence" value="ECO:0007669"/>
    <property type="project" value="TreeGrafter"/>
</dbReference>
<organism evidence="3">
    <name type="scientific">marine sediment metagenome</name>
    <dbReference type="NCBI Taxonomy" id="412755"/>
    <lineage>
        <taxon>unclassified sequences</taxon>
        <taxon>metagenomes</taxon>
        <taxon>ecological metagenomes</taxon>
    </lineage>
</organism>
<accession>A0A0F9BVP6</accession>
<gene>
    <name evidence="3" type="ORF">LCGC14_2682730</name>
</gene>
<dbReference type="PANTHER" id="PTHR30441">
    <property type="entry name" value="DUF748 DOMAIN-CONTAINING PROTEIN"/>
    <property type="match status" value="1"/>
</dbReference>
<keyword evidence="1" id="KW-0812">Transmembrane</keyword>
<dbReference type="AlphaFoldDB" id="A0A0F9BVP6"/>
<name>A0A0F9BVP6_9ZZZZ</name>
<evidence type="ECO:0000313" key="3">
    <source>
        <dbReference type="EMBL" id="KKK94449.1"/>
    </source>
</evidence>
<dbReference type="Pfam" id="PF05170">
    <property type="entry name" value="AsmA"/>
    <property type="match status" value="1"/>
</dbReference>
<dbReference type="InterPro" id="IPR007844">
    <property type="entry name" value="AsmA"/>
</dbReference>
<sequence length="192" mass="21580">MDAKPGKTKRSEAGGTVFPRPRRRWWQILLRIAVAVLLLLLVGYISLPWWAPKDLIRRHIAESLTRQMGVAVEVGPLSISWSGGVEIDGLSIASPRGFAPDSMLRVERIRCDFSPLYFLLQHRIEWMELDRVHLAVQMDRKGRLNIAPLGKIKLEVEANRVVTRRSEVTMQLPGDDILGAKGSVGLRKGSEP</sequence>
<dbReference type="InterPro" id="IPR052894">
    <property type="entry name" value="AsmA-related"/>
</dbReference>
<evidence type="ECO:0000259" key="2">
    <source>
        <dbReference type="Pfam" id="PF05170"/>
    </source>
</evidence>
<protein>
    <recommendedName>
        <fullName evidence="2">AsmA domain-containing protein</fullName>
    </recommendedName>
</protein>
<comment type="caution">
    <text evidence="3">The sequence shown here is derived from an EMBL/GenBank/DDBJ whole genome shotgun (WGS) entry which is preliminary data.</text>
</comment>
<reference evidence="3" key="1">
    <citation type="journal article" date="2015" name="Nature">
        <title>Complex archaea that bridge the gap between prokaryotes and eukaryotes.</title>
        <authorList>
            <person name="Spang A."/>
            <person name="Saw J.H."/>
            <person name="Jorgensen S.L."/>
            <person name="Zaremba-Niedzwiedzka K."/>
            <person name="Martijn J."/>
            <person name="Lind A.E."/>
            <person name="van Eijk R."/>
            <person name="Schleper C."/>
            <person name="Guy L."/>
            <person name="Ettema T.J."/>
        </authorList>
    </citation>
    <scope>NUCLEOTIDE SEQUENCE</scope>
</reference>
<keyword evidence="1" id="KW-1133">Transmembrane helix</keyword>
<keyword evidence="1" id="KW-0472">Membrane</keyword>
<feature type="domain" description="AsmA" evidence="2">
    <location>
        <begin position="29"/>
        <end position="159"/>
    </location>
</feature>